<keyword evidence="2" id="KW-1185">Reference proteome</keyword>
<proteinExistence type="predicted"/>
<dbReference type="AlphaFoldDB" id="A0A934SWA8"/>
<reference evidence="1" key="1">
    <citation type="submission" date="2021-01" db="EMBL/GenBank/DDBJ databases">
        <title>Genome sequence of strain Noviherbaspirillum sp. DKR-6.</title>
        <authorList>
            <person name="Chaudhary D.K."/>
        </authorList>
    </citation>
    <scope>NUCLEOTIDE SEQUENCE</scope>
    <source>
        <strain evidence="1">DKR-6</strain>
    </source>
</reference>
<dbReference type="Proteomes" id="UP000622890">
    <property type="component" value="Unassembled WGS sequence"/>
</dbReference>
<accession>A0A934SWA8</accession>
<organism evidence="1 2">
    <name type="scientific">Noviherbaspirillum pedocola</name>
    <dbReference type="NCBI Taxonomy" id="2801341"/>
    <lineage>
        <taxon>Bacteria</taxon>
        <taxon>Pseudomonadati</taxon>
        <taxon>Pseudomonadota</taxon>
        <taxon>Betaproteobacteria</taxon>
        <taxon>Burkholderiales</taxon>
        <taxon>Oxalobacteraceae</taxon>
        <taxon>Noviherbaspirillum</taxon>
    </lineage>
</organism>
<dbReference type="EMBL" id="JAEPBG010000009">
    <property type="protein sequence ID" value="MBK4736804.1"/>
    <property type="molecule type" value="Genomic_DNA"/>
</dbReference>
<sequence length="73" mass="8295">MPDRAKKTHLTLADKHIAEGEERIGNQLRLIEHLTADGQSIEKAFELLAVLMQTLHAMQHHRSLILKSLDESD</sequence>
<comment type="caution">
    <text evidence="1">The sequence shown here is derived from an EMBL/GenBank/DDBJ whole genome shotgun (WGS) entry which is preliminary data.</text>
</comment>
<name>A0A934SWA8_9BURK</name>
<evidence type="ECO:0000313" key="1">
    <source>
        <dbReference type="EMBL" id="MBK4736804.1"/>
    </source>
</evidence>
<protein>
    <submittedName>
        <fullName evidence="1">Uncharacterized protein</fullName>
    </submittedName>
</protein>
<evidence type="ECO:0000313" key="2">
    <source>
        <dbReference type="Proteomes" id="UP000622890"/>
    </source>
</evidence>
<dbReference type="RefSeq" id="WP_200594611.1">
    <property type="nucleotide sequence ID" value="NZ_JAEPBG010000009.1"/>
</dbReference>
<gene>
    <name evidence="1" type="ORF">JJB74_19435</name>
</gene>